<feature type="transmembrane region" description="Helical" evidence="6">
    <location>
        <begin position="92"/>
        <end position="113"/>
    </location>
</feature>
<dbReference type="InterPro" id="IPR051258">
    <property type="entry name" value="Diverse_Substrate_Transporter"/>
</dbReference>
<evidence type="ECO:0000256" key="5">
    <source>
        <dbReference type="ARBA" id="ARBA00023136"/>
    </source>
</evidence>
<dbReference type="EMBL" id="AZQQ01000066">
    <property type="protein sequence ID" value="KDD69448.1"/>
    <property type="molecule type" value="Genomic_DNA"/>
</dbReference>
<feature type="domain" description="EamA" evidence="7">
    <location>
        <begin position="148"/>
        <end position="279"/>
    </location>
</feature>
<dbReference type="AlphaFoldDB" id="A0A059L543"/>
<dbReference type="GO" id="GO:0005886">
    <property type="term" value="C:plasma membrane"/>
    <property type="evidence" value="ECO:0007669"/>
    <property type="project" value="UniProtKB-SubCell"/>
</dbReference>
<proteinExistence type="predicted"/>
<evidence type="ECO:0000256" key="6">
    <source>
        <dbReference type="SAM" id="Phobius"/>
    </source>
</evidence>
<evidence type="ECO:0000256" key="4">
    <source>
        <dbReference type="ARBA" id="ARBA00022989"/>
    </source>
</evidence>
<dbReference type="eggNOG" id="COG0697">
    <property type="taxonomic scope" value="Bacteria"/>
</dbReference>
<sequence>MTPRTALGALHIGALMFGLTGVFGKLAAASPAIIVFGRAAFAVLALAVFARFASTTRWQKLEAVDWRRLLLSGLLLAGHWVSFFIAVKVAGVAIATLGFASFPAFTVILEGLIFRERIRANEILLVVLVSVGLVLVTPDFDLASGATTGLLWAVGSGLLFSLLSLTNRASSGRIPAVQAALCQNVVVALCLLPIAAPQLSEVRAIDWLWIGLLGVFCTGVAHSLFVASLAVIKARTAAVVFALEPVYGITMAWLLFDENPTLRMLLGGALIIVAIVVSSRLSGGSSKKTVAAEAASH</sequence>
<evidence type="ECO:0000259" key="7">
    <source>
        <dbReference type="Pfam" id="PF00892"/>
    </source>
</evidence>
<feature type="transmembrane region" description="Helical" evidence="6">
    <location>
        <begin position="142"/>
        <end position="165"/>
    </location>
</feature>
<keyword evidence="5 6" id="KW-0472">Membrane</keyword>
<dbReference type="PANTHER" id="PTHR42920">
    <property type="entry name" value="OS03G0707200 PROTEIN-RELATED"/>
    <property type="match status" value="1"/>
</dbReference>
<comment type="subcellular location">
    <subcellularLocation>
        <location evidence="1">Cell membrane</location>
        <topology evidence="1">Multi-pass membrane protein</topology>
    </subcellularLocation>
</comment>
<feature type="transmembrane region" description="Helical" evidence="6">
    <location>
        <begin position="262"/>
        <end position="281"/>
    </location>
</feature>
<evidence type="ECO:0000256" key="2">
    <source>
        <dbReference type="ARBA" id="ARBA00022475"/>
    </source>
</evidence>
<feature type="transmembrane region" description="Helical" evidence="6">
    <location>
        <begin position="34"/>
        <end position="54"/>
    </location>
</feature>
<evidence type="ECO:0000313" key="9">
    <source>
        <dbReference type="Proteomes" id="UP000026739"/>
    </source>
</evidence>
<feature type="domain" description="EamA" evidence="7">
    <location>
        <begin position="10"/>
        <end position="136"/>
    </location>
</feature>
<dbReference type="Pfam" id="PF00892">
    <property type="entry name" value="EamA"/>
    <property type="match status" value="2"/>
</dbReference>
<dbReference type="Gene3D" id="1.10.3730.20">
    <property type="match status" value="1"/>
</dbReference>
<keyword evidence="4 6" id="KW-1133">Transmembrane helix</keyword>
<gene>
    <name evidence="8" type="ORF">V466_08190</name>
</gene>
<comment type="caution">
    <text evidence="8">The sequence shown here is derived from an EMBL/GenBank/DDBJ whole genome shotgun (WGS) entry which is preliminary data.</text>
</comment>
<feature type="transmembrane region" description="Helical" evidence="6">
    <location>
        <begin position="120"/>
        <end position="136"/>
    </location>
</feature>
<feature type="transmembrane region" description="Helical" evidence="6">
    <location>
        <begin position="66"/>
        <end position="86"/>
    </location>
</feature>
<feature type="transmembrane region" description="Helical" evidence="6">
    <location>
        <begin position="177"/>
        <end position="195"/>
    </location>
</feature>
<dbReference type="SUPFAM" id="SSF103481">
    <property type="entry name" value="Multidrug resistance efflux transporter EmrE"/>
    <property type="match status" value="2"/>
</dbReference>
<dbReference type="Proteomes" id="UP000026739">
    <property type="component" value="Unassembled WGS sequence"/>
</dbReference>
<evidence type="ECO:0000313" key="8">
    <source>
        <dbReference type="EMBL" id="KDD69448.1"/>
    </source>
</evidence>
<keyword evidence="3 6" id="KW-0812">Transmembrane</keyword>
<feature type="transmembrane region" description="Helical" evidence="6">
    <location>
        <begin position="238"/>
        <end position="256"/>
    </location>
</feature>
<keyword evidence="2" id="KW-1003">Cell membrane</keyword>
<feature type="transmembrane region" description="Helical" evidence="6">
    <location>
        <begin position="207"/>
        <end position="231"/>
    </location>
</feature>
<evidence type="ECO:0000256" key="1">
    <source>
        <dbReference type="ARBA" id="ARBA00004651"/>
    </source>
</evidence>
<name>A0A059L543_9PSED</name>
<dbReference type="RefSeq" id="WP_033055916.1">
    <property type="nucleotide sequence ID" value="NZ_AZQQ01000066.1"/>
</dbReference>
<evidence type="ECO:0000256" key="3">
    <source>
        <dbReference type="ARBA" id="ARBA00022692"/>
    </source>
</evidence>
<reference evidence="8 9" key="1">
    <citation type="submission" date="2013-12" db="EMBL/GenBank/DDBJ databases">
        <authorList>
            <person name="Formusa P.A."/>
            <person name="Habash M."/>
            <person name="Lee H."/>
            <person name="Trevors J.T."/>
        </authorList>
    </citation>
    <scope>NUCLEOTIDE SEQUENCE [LARGE SCALE GENOMIC DNA]</scope>
    <source>
        <strain evidence="8 9">PD30</strain>
    </source>
</reference>
<dbReference type="InterPro" id="IPR000620">
    <property type="entry name" value="EamA_dom"/>
</dbReference>
<accession>A0A059L543</accession>
<dbReference type="PANTHER" id="PTHR42920:SF5">
    <property type="entry name" value="EAMA DOMAIN-CONTAINING PROTEIN"/>
    <property type="match status" value="1"/>
</dbReference>
<protein>
    <submittedName>
        <fullName evidence="8">Membrane protein</fullName>
    </submittedName>
</protein>
<organism evidence="8 9">
    <name type="scientific">Pseudomonas mandelii PD30</name>
    <dbReference type="NCBI Taxonomy" id="1419583"/>
    <lineage>
        <taxon>Bacteria</taxon>
        <taxon>Pseudomonadati</taxon>
        <taxon>Pseudomonadota</taxon>
        <taxon>Gammaproteobacteria</taxon>
        <taxon>Pseudomonadales</taxon>
        <taxon>Pseudomonadaceae</taxon>
        <taxon>Pseudomonas</taxon>
    </lineage>
</organism>
<dbReference type="InterPro" id="IPR037185">
    <property type="entry name" value="EmrE-like"/>
</dbReference>